<accession>A0A1H6BYI6</accession>
<evidence type="ECO:0000313" key="5">
    <source>
        <dbReference type="Proteomes" id="UP000236728"/>
    </source>
</evidence>
<dbReference type="Gene3D" id="2.60.120.200">
    <property type="match status" value="1"/>
</dbReference>
<evidence type="ECO:0000259" key="3">
    <source>
        <dbReference type="PROSITE" id="PS51762"/>
    </source>
</evidence>
<dbReference type="GO" id="GO:0004553">
    <property type="term" value="F:hydrolase activity, hydrolyzing O-glycosyl compounds"/>
    <property type="evidence" value="ECO:0007669"/>
    <property type="project" value="InterPro"/>
</dbReference>
<dbReference type="CDD" id="cd08023">
    <property type="entry name" value="GH16_laminarinase_like"/>
    <property type="match status" value="1"/>
</dbReference>
<dbReference type="InterPro" id="IPR000757">
    <property type="entry name" value="Beta-glucanase-like"/>
</dbReference>
<protein>
    <submittedName>
        <fullName evidence="4">Glycosyl hydrolases family 16</fullName>
    </submittedName>
</protein>
<dbReference type="SUPFAM" id="SSF49899">
    <property type="entry name" value="Concanavalin A-like lectins/glucanases"/>
    <property type="match status" value="1"/>
</dbReference>
<dbReference type="GO" id="GO:0005975">
    <property type="term" value="P:carbohydrate metabolic process"/>
    <property type="evidence" value="ECO:0007669"/>
    <property type="project" value="InterPro"/>
</dbReference>
<sequence>MLQGNRFSFETLLFVLLGLASPVPGQSAKPRTAAPQASYKLLWSDEFNGPAHSLPSQTDWNFEQGPGPSSNHEAQTYCLPGSSTAPCSAGKPNTFEDGHGHLVIRAIHSSAGWSSARLNSFGKHELLYGRVEARIRMTSGNGFWPAFWLLGNDHATASWPRCGEQDIMEWVQSYTATATSSTVHGPGYSGSHGVGSTFTFPHGGKIDDRRFHTYGMTWSPNRMEFYRDDPSHPYLVVTPDSLPTGATWVYDHPFFVILNFAIGTQGFAGPTDATTPKQGEMLVDYVRLYQAP</sequence>
<dbReference type="InterPro" id="IPR050546">
    <property type="entry name" value="Glycosyl_Hydrlase_16"/>
</dbReference>
<dbReference type="InterPro" id="IPR013320">
    <property type="entry name" value="ConA-like_dom_sf"/>
</dbReference>
<keyword evidence="5" id="KW-1185">Reference proteome</keyword>
<dbReference type="Proteomes" id="UP000236728">
    <property type="component" value="Unassembled WGS sequence"/>
</dbReference>
<dbReference type="Pfam" id="PF00722">
    <property type="entry name" value="Glyco_hydro_16"/>
    <property type="match status" value="1"/>
</dbReference>
<feature type="domain" description="GH16" evidence="3">
    <location>
        <begin position="24"/>
        <end position="292"/>
    </location>
</feature>
<dbReference type="PROSITE" id="PS51762">
    <property type="entry name" value="GH16_2"/>
    <property type="match status" value="1"/>
</dbReference>
<dbReference type="AlphaFoldDB" id="A0A1H6BYI6"/>
<comment type="similarity">
    <text evidence="1">Belongs to the glycosyl hydrolase 16 family.</text>
</comment>
<dbReference type="OrthoDB" id="9809583at2"/>
<evidence type="ECO:0000313" key="4">
    <source>
        <dbReference type="EMBL" id="SEG65722.1"/>
    </source>
</evidence>
<dbReference type="RefSeq" id="WP_160115260.1">
    <property type="nucleotide sequence ID" value="NZ_FNVA01000008.1"/>
</dbReference>
<evidence type="ECO:0000256" key="1">
    <source>
        <dbReference type="ARBA" id="ARBA00006865"/>
    </source>
</evidence>
<name>A0A1H6BYI6_9BACT</name>
<gene>
    <name evidence="4" type="ORF">SAMN05421819_4061</name>
</gene>
<keyword evidence="4" id="KW-0378">Hydrolase</keyword>
<dbReference type="PANTHER" id="PTHR10963">
    <property type="entry name" value="GLYCOSYL HYDROLASE-RELATED"/>
    <property type="match status" value="1"/>
</dbReference>
<evidence type="ECO:0000256" key="2">
    <source>
        <dbReference type="SAM" id="MobiDB-lite"/>
    </source>
</evidence>
<proteinExistence type="inferred from homology"/>
<dbReference type="EMBL" id="FNVA01000008">
    <property type="protein sequence ID" value="SEG65722.1"/>
    <property type="molecule type" value="Genomic_DNA"/>
</dbReference>
<dbReference type="PANTHER" id="PTHR10963:SF55">
    <property type="entry name" value="GLYCOSIDE HYDROLASE FAMILY 16 PROTEIN"/>
    <property type="match status" value="1"/>
</dbReference>
<reference evidence="4 5" key="1">
    <citation type="submission" date="2016-10" db="EMBL/GenBank/DDBJ databases">
        <authorList>
            <person name="de Groot N.N."/>
        </authorList>
    </citation>
    <scope>NUCLEOTIDE SEQUENCE [LARGE SCALE GENOMIC DNA]</scope>
    <source>
        <strain evidence="4 5">DSM 22489</strain>
    </source>
</reference>
<feature type="region of interest" description="Disordered" evidence="2">
    <location>
        <begin position="54"/>
        <end position="74"/>
    </location>
</feature>
<organism evidence="4 5">
    <name type="scientific">Bryocella elongata</name>
    <dbReference type="NCBI Taxonomy" id="863522"/>
    <lineage>
        <taxon>Bacteria</taxon>
        <taxon>Pseudomonadati</taxon>
        <taxon>Acidobacteriota</taxon>
        <taxon>Terriglobia</taxon>
        <taxon>Terriglobales</taxon>
        <taxon>Acidobacteriaceae</taxon>
        <taxon>Bryocella</taxon>
    </lineage>
</organism>